<keyword evidence="2" id="KW-1185">Reference proteome</keyword>
<dbReference type="Proteomes" id="UP001596380">
    <property type="component" value="Unassembled WGS sequence"/>
</dbReference>
<dbReference type="RefSeq" id="WP_378041959.1">
    <property type="nucleotide sequence ID" value="NZ_JBHSXE010000001.1"/>
</dbReference>
<gene>
    <name evidence="1" type="ORF">ACFQKB_04600</name>
</gene>
<proteinExistence type="predicted"/>
<reference evidence="2" key="1">
    <citation type="journal article" date="2019" name="Int. J. Syst. Evol. Microbiol.">
        <title>The Global Catalogue of Microorganisms (GCM) 10K type strain sequencing project: providing services to taxonomists for standard genome sequencing and annotation.</title>
        <authorList>
            <consortium name="The Broad Institute Genomics Platform"/>
            <consortium name="The Broad Institute Genome Sequencing Center for Infectious Disease"/>
            <person name="Wu L."/>
            <person name="Ma J."/>
        </authorList>
    </citation>
    <scope>NUCLEOTIDE SEQUENCE [LARGE SCALE GENOMIC DNA]</scope>
    <source>
        <strain evidence="2">JCM 3369</strain>
    </source>
</reference>
<dbReference type="InterPro" id="IPR029055">
    <property type="entry name" value="Ntn_hydrolases_N"/>
</dbReference>
<dbReference type="EMBL" id="JBHSXS010000002">
    <property type="protein sequence ID" value="MFC6879040.1"/>
    <property type="molecule type" value="Genomic_DNA"/>
</dbReference>
<accession>A0ABW2CCX7</accession>
<dbReference type="SUPFAM" id="SSF52402">
    <property type="entry name" value="Adenine nucleotide alpha hydrolases-like"/>
    <property type="match status" value="1"/>
</dbReference>
<comment type="caution">
    <text evidence="1">The sequence shown here is derived from an EMBL/GenBank/DDBJ whole genome shotgun (WGS) entry which is preliminary data.</text>
</comment>
<evidence type="ECO:0000313" key="2">
    <source>
        <dbReference type="Proteomes" id="UP001596380"/>
    </source>
</evidence>
<dbReference type="Gene3D" id="3.40.50.620">
    <property type="entry name" value="HUPs"/>
    <property type="match status" value="1"/>
</dbReference>
<dbReference type="SUPFAM" id="SSF56235">
    <property type="entry name" value="N-terminal nucleophile aminohydrolases (Ntn hydrolases)"/>
    <property type="match status" value="1"/>
</dbReference>
<evidence type="ECO:0008006" key="3">
    <source>
        <dbReference type="Google" id="ProtNLM"/>
    </source>
</evidence>
<protein>
    <recommendedName>
        <fullName evidence="3">Asparagine synthetase domain-containing protein</fullName>
    </recommendedName>
</protein>
<evidence type="ECO:0000313" key="1">
    <source>
        <dbReference type="EMBL" id="MFC6879040.1"/>
    </source>
</evidence>
<organism evidence="1 2">
    <name type="scientific">Actinomadura yumaensis</name>
    <dbReference type="NCBI Taxonomy" id="111807"/>
    <lineage>
        <taxon>Bacteria</taxon>
        <taxon>Bacillati</taxon>
        <taxon>Actinomycetota</taxon>
        <taxon>Actinomycetes</taxon>
        <taxon>Streptosporangiales</taxon>
        <taxon>Thermomonosporaceae</taxon>
        <taxon>Actinomadura</taxon>
    </lineage>
</organism>
<sequence length="557" mass="59719">MRTLPRLLAVTTAPGRSAPVPAAPATDLGADGTAALVLRPHDHACREPDALDLRERVLTGKGLAELSAPFGAAAAADGAVTVAADWLGLRHLYGVQGDGWAAAGTSARELARLAGRGLDREALGVYRLVGHFLDQDTAFRGVKKLRPGHSWTLSEGRLVENEIPPGDFRAERVPSADEAVREMAGILREAMERCLDLFPDAVFQLSGGLDSRLLLAAVPPSRRAGLGALTLEAPDSGDGRVAAALARRYGMRRDVIDLAELGRLGPAETHRLVVGTALSREQVLSPLHLGMLEWVEGRTSDAPRISGLGGELSRGMYYPMQRRRPAVERKAVERLARWRIFSLDPVAAGCLDAEFARESEATALDRLQHVFAGFGGDWLSATDAYYYRQRYHRVIGASLTASCTEHAGVNPLLHPRFVALAEALPPDAKRGSRFNARLVAALDPELAALPMDTGVRPSALTAPRPVTAARTARAQGGKVWTKTRQRISKRGEAVSVTSALTRSLVEHWRAEPYLLEPVAGTGLLSREWLDRMLAGSAVPAPATAGFIALLEAALDGR</sequence>
<dbReference type="InterPro" id="IPR014729">
    <property type="entry name" value="Rossmann-like_a/b/a_fold"/>
</dbReference>
<name>A0ABW2CCX7_9ACTN</name>